<dbReference type="PROSITE" id="PS50102">
    <property type="entry name" value="RRM"/>
    <property type="match status" value="1"/>
</dbReference>
<dbReference type="GO" id="GO:0048026">
    <property type="term" value="P:positive regulation of mRNA splicing, via spliceosome"/>
    <property type="evidence" value="ECO:0007669"/>
    <property type="project" value="TreeGrafter"/>
</dbReference>
<gene>
    <name evidence="4" type="ORF">LSP00402_LOCUS18980</name>
    <name evidence="5" type="ORF">LSP00402_LOCUS18986</name>
    <name evidence="6" type="ORF">LSP00402_LOCUS18987</name>
</gene>
<evidence type="ECO:0000313" key="6">
    <source>
        <dbReference type="EMBL" id="CAD9774991.1"/>
    </source>
</evidence>
<dbReference type="PANTHER" id="PTHR48030">
    <property type="entry name" value="SPLICING FACTOR 3B SUBUNIT 4"/>
    <property type="match status" value="1"/>
</dbReference>
<dbReference type="InterPro" id="IPR052084">
    <property type="entry name" value="SF3B4_spliceosome_assoc"/>
</dbReference>
<dbReference type="GO" id="GO:0003723">
    <property type="term" value="F:RNA binding"/>
    <property type="evidence" value="ECO:0007669"/>
    <property type="project" value="UniProtKB-UniRule"/>
</dbReference>
<evidence type="ECO:0000256" key="1">
    <source>
        <dbReference type="PROSITE-ProRule" id="PRU00176"/>
    </source>
</evidence>
<feature type="domain" description="RRM" evidence="3">
    <location>
        <begin position="36"/>
        <end position="117"/>
    </location>
</feature>
<dbReference type="AlphaFoldDB" id="A0A7S2U1G1"/>
<dbReference type="EMBL" id="HBHP01030822">
    <property type="protein sequence ID" value="CAD9774990.1"/>
    <property type="molecule type" value="Transcribed_RNA"/>
</dbReference>
<evidence type="ECO:0000313" key="4">
    <source>
        <dbReference type="EMBL" id="CAD9774984.1"/>
    </source>
</evidence>
<name>A0A7S2U1G1_9EUKA</name>
<keyword evidence="1" id="KW-0694">RNA-binding</keyword>
<feature type="region of interest" description="Disordered" evidence="2">
    <location>
        <begin position="163"/>
        <end position="229"/>
    </location>
</feature>
<feature type="compositionally biased region" description="Basic residues" evidence="2">
    <location>
        <begin position="219"/>
        <end position="229"/>
    </location>
</feature>
<feature type="region of interest" description="Disordered" evidence="2">
    <location>
        <begin position="1"/>
        <end position="28"/>
    </location>
</feature>
<organism evidence="5">
    <name type="scientific">Lotharella oceanica</name>
    <dbReference type="NCBI Taxonomy" id="641309"/>
    <lineage>
        <taxon>Eukaryota</taxon>
        <taxon>Sar</taxon>
        <taxon>Rhizaria</taxon>
        <taxon>Cercozoa</taxon>
        <taxon>Chlorarachniophyceae</taxon>
        <taxon>Lotharella</taxon>
    </lineage>
</organism>
<evidence type="ECO:0000313" key="5">
    <source>
        <dbReference type="EMBL" id="CAD9774990.1"/>
    </source>
</evidence>
<reference evidence="5" key="1">
    <citation type="submission" date="2021-01" db="EMBL/GenBank/DDBJ databases">
        <authorList>
            <person name="Corre E."/>
            <person name="Pelletier E."/>
            <person name="Niang G."/>
            <person name="Scheremetjew M."/>
            <person name="Finn R."/>
            <person name="Kale V."/>
            <person name="Holt S."/>
            <person name="Cochrane G."/>
            <person name="Meng A."/>
            <person name="Brown T."/>
            <person name="Cohen L."/>
        </authorList>
    </citation>
    <scope>NUCLEOTIDE SEQUENCE</scope>
    <source>
        <strain evidence="5">CCMP622</strain>
    </source>
</reference>
<proteinExistence type="predicted"/>
<feature type="compositionally biased region" description="Basic and acidic residues" evidence="2">
    <location>
        <begin position="1"/>
        <end position="12"/>
    </location>
</feature>
<dbReference type="SUPFAM" id="SSF54928">
    <property type="entry name" value="RNA-binding domain, RBD"/>
    <property type="match status" value="1"/>
</dbReference>
<dbReference type="EMBL" id="HBHP01030823">
    <property type="protein sequence ID" value="CAD9774991.1"/>
    <property type="molecule type" value="Transcribed_RNA"/>
</dbReference>
<dbReference type="InterPro" id="IPR000504">
    <property type="entry name" value="RRM_dom"/>
</dbReference>
<dbReference type="Pfam" id="PF00076">
    <property type="entry name" value="RRM_1"/>
    <property type="match status" value="1"/>
</dbReference>
<dbReference type="Gene3D" id="3.30.70.330">
    <property type="match status" value="1"/>
</dbReference>
<evidence type="ECO:0000259" key="3">
    <source>
        <dbReference type="PROSITE" id="PS50102"/>
    </source>
</evidence>
<dbReference type="PANTHER" id="PTHR48030:SF3">
    <property type="entry name" value="SPLICING FACTOR 3B SUBUNIT 4"/>
    <property type="match status" value="1"/>
</dbReference>
<dbReference type="InterPro" id="IPR035979">
    <property type="entry name" value="RBD_domain_sf"/>
</dbReference>
<dbReference type="GO" id="GO:0005730">
    <property type="term" value="C:nucleolus"/>
    <property type="evidence" value="ECO:0007669"/>
    <property type="project" value="TreeGrafter"/>
</dbReference>
<sequence>MASKQRALEQMKKKAKGDNGTARFHRNQTTVTDKKRTIYIGNLDRRVTEYMLIKLFEPFGTITRENYTWHKIGEKRGTPRGYAFIEYRTREACTKAQKAMDGKLCLGRRLTVRYAADKEYEDDLEIQTMSSTDRRQLARQGKGGVRMSAADKIRAIEEKLRKMRDAQQNKYAPPAAKKKKKEKNGEGEKSEATATSKQQGDDKQPSSSSSSGKMERVKSTKQRPKPYDR</sequence>
<dbReference type="EMBL" id="HBHP01030814">
    <property type="protein sequence ID" value="CAD9774984.1"/>
    <property type="molecule type" value="Transcribed_RNA"/>
</dbReference>
<dbReference type="InterPro" id="IPR012677">
    <property type="entry name" value="Nucleotide-bd_a/b_plait_sf"/>
</dbReference>
<protein>
    <recommendedName>
        <fullName evidence="3">RRM domain-containing protein</fullName>
    </recommendedName>
</protein>
<feature type="region of interest" description="Disordered" evidence="2">
    <location>
        <begin position="131"/>
        <end position="150"/>
    </location>
</feature>
<accession>A0A7S2U1G1</accession>
<dbReference type="SMART" id="SM00360">
    <property type="entry name" value="RRM"/>
    <property type="match status" value="1"/>
</dbReference>
<evidence type="ECO:0000256" key="2">
    <source>
        <dbReference type="SAM" id="MobiDB-lite"/>
    </source>
</evidence>
<dbReference type="GO" id="GO:0071011">
    <property type="term" value="C:precatalytic spliceosome"/>
    <property type="evidence" value="ECO:0007669"/>
    <property type="project" value="TreeGrafter"/>
</dbReference>